<comment type="caution">
    <text evidence="1">The sequence shown here is derived from an EMBL/GenBank/DDBJ whole genome shotgun (WGS) entry which is preliminary data.</text>
</comment>
<accession>A0A8X6QP89</accession>
<evidence type="ECO:0000313" key="2">
    <source>
        <dbReference type="Proteomes" id="UP000887013"/>
    </source>
</evidence>
<dbReference type="OrthoDB" id="10535107at2759"/>
<sequence>MKRNSLHPSSEVRWESRSVKSRLEREAYKWVRLEKDTEREPEAIMIAILSGHTHHYRPQHHFQRTASSLALRSTQKPESECDVAIKIISSTMRSLKVIVLNRILSLVGSSEAGEKWKAGNKTPIKPVLWEKIGSKDSQISVFRDFCQLK</sequence>
<proteinExistence type="predicted"/>
<reference evidence="1" key="1">
    <citation type="submission" date="2020-08" db="EMBL/GenBank/DDBJ databases">
        <title>Multicomponent nature underlies the extraordinary mechanical properties of spider dragline silk.</title>
        <authorList>
            <person name="Kono N."/>
            <person name="Nakamura H."/>
            <person name="Mori M."/>
            <person name="Yoshida Y."/>
            <person name="Ohtoshi R."/>
            <person name="Malay A.D."/>
            <person name="Moran D.A.P."/>
            <person name="Tomita M."/>
            <person name="Numata K."/>
            <person name="Arakawa K."/>
        </authorList>
    </citation>
    <scope>NUCLEOTIDE SEQUENCE</scope>
</reference>
<dbReference type="EMBL" id="BMAW01032288">
    <property type="protein sequence ID" value="GFU24937.1"/>
    <property type="molecule type" value="Genomic_DNA"/>
</dbReference>
<dbReference type="Proteomes" id="UP000887013">
    <property type="component" value="Unassembled WGS sequence"/>
</dbReference>
<dbReference type="AlphaFoldDB" id="A0A8X6QP89"/>
<keyword evidence="2" id="KW-1185">Reference proteome</keyword>
<organism evidence="1 2">
    <name type="scientific">Nephila pilipes</name>
    <name type="common">Giant wood spider</name>
    <name type="synonym">Nephila maculata</name>
    <dbReference type="NCBI Taxonomy" id="299642"/>
    <lineage>
        <taxon>Eukaryota</taxon>
        <taxon>Metazoa</taxon>
        <taxon>Ecdysozoa</taxon>
        <taxon>Arthropoda</taxon>
        <taxon>Chelicerata</taxon>
        <taxon>Arachnida</taxon>
        <taxon>Araneae</taxon>
        <taxon>Araneomorphae</taxon>
        <taxon>Entelegynae</taxon>
        <taxon>Araneoidea</taxon>
        <taxon>Nephilidae</taxon>
        <taxon>Nephila</taxon>
    </lineage>
</organism>
<evidence type="ECO:0000313" key="1">
    <source>
        <dbReference type="EMBL" id="GFU24937.1"/>
    </source>
</evidence>
<gene>
    <name evidence="1" type="ORF">NPIL_622281</name>
</gene>
<name>A0A8X6QP89_NEPPI</name>
<protein>
    <submittedName>
        <fullName evidence="1">Uncharacterized protein</fullName>
    </submittedName>
</protein>